<accession>A0A5J4WBJ4</accession>
<gene>
    <name evidence="1" type="ORF">EZS28_012167</name>
</gene>
<evidence type="ECO:0000313" key="2">
    <source>
        <dbReference type="Proteomes" id="UP000324800"/>
    </source>
</evidence>
<dbReference type="AlphaFoldDB" id="A0A5J4WBJ4"/>
<reference evidence="1 2" key="1">
    <citation type="submission" date="2019-03" db="EMBL/GenBank/DDBJ databases">
        <title>Single cell metagenomics reveals metabolic interactions within the superorganism composed of flagellate Streblomastix strix and complex community of Bacteroidetes bacteria on its surface.</title>
        <authorList>
            <person name="Treitli S.C."/>
            <person name="Kolisko M."/>
            <person name="Husnik F."/>
            <person name="Keeling P."/>
            <person name="Hampl V."/>
        </authorList>
    </citation>
    <scope>NUCLEOTIDE SEQUENCE [LARGE SCALE GENOMIC DNA]</scope>
    <source>
        <strain evidence="1">ST1C</strain>
    </source>
</reference>
<comment type="caution">
    <text evidence="1">The sequence shown here is derived from an EMBL/GenBank/DDBJ whole genome shotgun (WGS) entry which is preliminary data.</text>
</comment>
<protein>
    <submittedName>
        <fullName evidence="1">Uncharacterized protein</fullName>
    </submittedName>
</protein>
<organism evidence="1 2">
    <name type="scientific">Streblomastix strix</name>
    <dbReference type="NCBI Taxonomy" id="222440"/>
    <lineage>
        <taxon>Eukaryota</taxon>
        <taxon>Metamonada</taxon>
        <taxon>Preaxostyla</taxon>
        <taxon>Oxymonadida</taxon>
        <taxon>Streblomastigidae</taxon>
        <taxon>Streblomastix</taxon>
    </lineage>
</organism>
<dbReference type="EMBL" id="SNRW01002587">
    <property type="protein sequence ID" value="KAA6392307.1"/>
    <property type="molecule type" value="Genomic_DNA"/>
</dbReference>
<sequence length="238" mass="28190">MKNFWKQKQKRNRVVVVAAVVVIAVAVTVTASKYKNIGLGREIRQFHEPMETRTGWRIMNATNKWRKRDRSNSIENIKLRTTNNPNHNNHKWKRIQNLQCNTPHKSLSPHLQQYSPSPSLEETLAIIRTIFPVDPRRYKEREPERKQPNLQQFAGLMEVIERFHEIMKPIIEEEKKKPKVTLPGLYKEYPNKDGPAFFYPPKNYRPTPIPRHKDLNLSEEQWKQFDGDVREGVVPYCL</sequence>
<proteinExistence type="predicted"/>
<evidence type="ECO:0000313" key="1">
    <source>
        <dbReference type="EMBL" id="KAA6392307.1"/>
    </source>
</evidence>
<dbReference type="Proteomes" id="UP000324800">
    <property type="component" value="Unassembled WGS sequence"/>
</dbReference>
<name>A0A5J4WBJ4_9EUKA</name>